<feature type="region of interest" description="Disordered" evidence="1">
    <location>
        <begin position="1"/>
        <end position="51"/>
    </location>
</feature>
<name>A0AAV4SP39_CAEEX</name>
<evidence type="ECO:0000313" key="3">
    <source>
        <dbReference type="Proteomes" id="UP001054945"/>
    </source>
</evidence>
<proteinExistence type="predicted"/>
<dbReference type="AlphaFoldDB" id="A0AAV4SP39"/>
<dbReference type="Proteomes" id="UP001054945">
    <property type="component" value="Unassembled WGS sequence"/>
</dbReference>
<dbReference type="EMBL" id="BPLR01009847">
    <property type="protein sequence ID" value="GIY35026.1"/>
    <property type="molecule type" value="Genomic_DNA"/>
</dbReference>
<protein>
    <submittedName>
        <fullName evidence="2">Uncharacterized protein</fullName>
    </submittedName>
</protein>
<sequence length="51" mass="5780">NSEDTETLNRIKKISDASNTSQKRISYASTSSANSESNEVFRLAKRKWKTT</sequence>
<evidence type="ECO:0000313" key="2">
    <source>
        <dbReference type="EMBL" id="GIY35026.1"/>
    </source>
</evidence>
<comment type="caution">
    <text evidence="2">The sequence shown here is derived from an EMBL/GenBank/DDBJ whole genome shotgun (WGS) entry which is preliminary data.</text>
</comment>
<keyword evidence="3" id="KW-1185">Reference proteome</keyword>
<gene>
    <name evidence="2" type="ORF">CEXT_494161</name>
</gene>
<feature type="compositionally biased region" description="Low complexity" evidence="1">
    <location>
        <begin position="26"/>
        <end position="38"/>
    </location>
</feature>
<feature type="non-terminal residue" evidence="2">
    <location>
        <position position="1"/>
    </location>
</feature>
<organism evidence="2 3">
    <name type="scientific">Caerostris extrusa</name>
    <name type="common">Bark spider</name>
    <name type="synonym">Caerostris bankana</name>
    <dbReference type="NCBI Taxonomy" id="172846"/>
    <lineage>
        <taxon>Eukaryota</taxon>
        <taxon>Metazoa</taxon>
        <taxon>Ecdysozoa</taxon>
        <taxon>Arthropoda</taxon>
        <taxon>Chelicerata</taxon>
        <taxon>Arachnida</taxon>
        <taxon>Araneae</taxon>
        <taxon>Araneomorphae</taxon>
        <taxon>Entelegynae</taxon>
        <taxon>Araneoidea</taxon>
        <taxon>Araneidae</taxon>
        <taxon>Caerostris</taxon>
    </lineage>
</organism>
<reference evidence="2 3" key="1">
    <citation type="submission" date="2021-06" db="EMBL/GenBank/DDBJ databases">
        <title>Caerostris extrusa draft genome.</title>
        <authorList>
            <person name="Kono N."/>
            <person name="Arakawa K."/>
        </authorList>
    </citation>
    <scope>NUCLEOTIDE SEQUENCE [LARGE SCALE GENOMIC DNA]</scope>
</reference>
<accession>A0AAV4SP39</accession>
<evidence type="ECO:0000256" key="1">
    <source>
        <dbReference type="SAM" id="MobiDB-lite"/>
    </source>
</evidence>